<comment type="caution">
    <text evidence="1">The sequence shown here is derived from an EMBL/GenBank/DDBJ whole genome shotgun (WGS) entry which is preliminary data.</text>
</comment>
<dbReference type="Gene3D" id="3.40.50.2000">
    <property type="entry name" value="Glycogen Phosphorylase B"/>
    <property type="match status" value="1"/>
</dbReference>
<dbReference type="OrthoDB" id="9769600at2"/>
<dbReference type="AlphaFoldDB" id="A0A3N5Y3G7"/>
<organism evidence="1 2">
    <name type="scientific">Alteromonas sediminis</name>
    <dbReference type="NCBI Taxonomy" id="2259342"/>
    <lineage>
        <taxon>Bacteria</taxon>
        <taxon>Pseudomonadati</taxon>
        <taxon>Pseudomonadota</taxon>
        <taxon>Gammaproteobacteria</taxon>
        <taxon>Alteromonadales</taxon>
        <taxon>Alteromonadaceae</taxon>
        <taxon>Alteromonas/Salinimonas group</taxon>
        <taxon>Alteromonas</taxon>
    </lineage>
</organism>
<keyword evidence="2" id="KW-1185">Reference proteome</keyword>
<dbReference type="RefSeq" id="WP_124026578.1">
    <property type="nucleotide sequence ID" value="NZ_JBHRSN010000005.1"/>
</dbReference>
<sequence length="373" mass="41824">MQRDLIVFGEDWGGLPSSTQHLISHLAKTRKVLWVNSIGLRRPKLSKHDIKRLWHKLLAFGKSTVKPSYQGPCPTLIVNPISLPVPRYQWERALAYKLLQWQLKALMKQHGICDPVLWTSLPTAVDLAGKLGDRGLVYYCGDDFSALAGVDHTIVSQREQELVKSANLVITASEKLAEKHTGSHTQVLTHGVDYQLFSTPTKRAADLPNDGRPIAGFYGSLSAWIDLELLKAVIAQRPNWHFVFIGKPSVDISQLAQLENTHFLGERAHHSLPGYSQHWNVSLLPFRDNAQIRACNPLKLREYLATGTPVISTAFPALSPYLDYVEKVATADQFLAALDKYKHKTRNYQQTLSVSEHDWSARAALVSGWLEAL</sequence>
<accession>A0A3N5Y3G7</accession>
<dbReference type="Gene3D" id="3.40.50.11010">
    <property type="match status" value="1"/>
</dbReference>
<protein>
    <submittedName>
        <fullName evidence="1">Glycosyltransferase family 1 protein</fullName>
    </submittedName>
</protein>
<dbReference type="Pfam" id="PF13692">
    <property type="entry name" value="Glyco_trans_1_4"/>
    <property type="match status" value="1"/>
</dbReference>
<evidence type="ECO:0000313" key="2">
    <source>
        <dbReference type="Proteomes" id="UP000275281"/>
    </source>
</evidence>
<dbReference type="GO" id="GO:0016740">
    <property type="term" value="F:transferase activity"/>
    <property type="evidence" value="ECO:0007669"/>
    <property type="project" value="UniProtKB-KW"/>
</dbReference>
<keyword evidence="1" id="KW-0808">Transferase</keyword>
<proteinExistence type="predicted"/>
<evidence type="ECO:0000313" key="1">
    <source>
        <dbReference type="EMBL" id="RPJ68577.1"/>
    </source>
</evidence>
<dbReference type="EMBL" id="RPOK01000001">
    <property type="protein sequence ID" value="RPJ68577.1"/>
    <property type="molecule type" value="Genomic_DNA"/>
</dbReference>
<dbReference type="Proteomes" id="UP000275281">
    <property type="component" value="Unassembled WGS sequence"/>
</dbReference>
<gene>
    <name evidence="1" type="ORF">DRW07_04020</name>
</gene>
<reference evidence="1 2" key="1">
    <citation type="submission" date="2018-11" db="EMBL/GenBank/DDBJ databases">
        <authorList>
            <person name="Ye M.-Q."/>
            <person name="Du Z.-J."/>
        </authorList>
    </citation>
    <scope>NUCLEOTIDE SEQUENCE [LARGE SCALE GENOMIC DNA]</scope>
    <source>
        <strain evidence="1 2">U0105</strain>
    </source>
</reference>
<name>A0A3N5Y3G7_9ALTE</name>
<dbReference type="SUPFAM" id="SSF53756">
    <property type="entry name" value="UDP-Glycosyltransferase/glycogen phosphorylase"/>
    <property type="match status" value="1"/>
</dbReference>